<name>A0A650AFF2_9PEZI</name>
<organism evidence="2">
    <name type="scientific">Morchella importuna</name>
    <dbReference type="NCBI Taxonomy" id="1174673"/>
    <lineage>
        <taxon>Eukaryota</taxon>
        <taxon>Fungi</taxon>
        <taxon>Dikarya</taxon>
        <taxon>Ascomycota</taxon>
        <taxon>Pezizomycotina</taxon>
        <taxon>Pezizomycetes</taxon>
        <taxon>Pezizales</taxon>
        <taxon>Morchellaceae</taxon>
        <taxon>Morchella</taxon>
    </lineage>
</organism>
<protein>
    <submittedName>
        <fullName evidence="2">Uncharacterized protein</fullName>
    </submittedName>
</protein>
<dbReference type="RefSeq" id="YP_009722371.1">
    <property type="nucleotide sequence ID" value="NC_045397.1"/>
</dbReference>
<keyword evidence="2" id="KW-0496">Mitochondrion</keyword>
<dbReference type="EMBL" id="MK527108">
    <property type="protein sequence ID" value="QGN66773.1"/>
    <property type="molecule type" value="Genomic_DNA"/>
</dbReference>
<dbReference type="GeneID" id="42906096"/>
<reference evidence="2" key="1">
    <citation type="submission" date="2019-02" db="EMBL/GenBank/DDBJ databases">
        <title>The largest mitochondrial genome of Morchella importuna (272.2 kb) among fungi reservoir of numerous mitochondrial ORFs, repeatitive sequences and nuclear genome horizontal transfer.</title>
        <authorList>
            <person name="Liu W."/>
            <person name="Bian Y."/>
        </authorList>
    </citation>
    <scope>NUCLEOTIDE SEQUENCE</scope>
</reference>
<evidence type="ECO:0000313" key="2">
    <source>
        <dbReference type="EMBL" id="QGN66773.1"/>
    </source>
</evidence>
<evidence type="ECO:0000256" key="1">
    <source>
        <dbReference type="SAM" id="MobiDB-lite"/>
    </source>
</evidence>
<accession>A0A650AFF2</accession>
<gene>
    <name evidence="2" type="primary">orf100</name>
</gene>
<dbReference type="AlphaFoldDB" id="A0A650AFF2"/>
<geneLocation type="mitochondrion" evidence="2"/>
<proteinExistence type="predicted"/>
<sequence length="100" mass="10998">MLLLIPFLRVGRPEGAPPMKRAGPGDKPLFNEAFIAYPLLYLSHLHLVQMRKRGGMQPSCPPPPSLAGRGAMRAATRECKPERVKCSLRETNSKACLKSS</sequence>
<feature type="region of interest" description="Disordered" evidence="1">
    <location>
        <begin position="53"/>
        <end position="74"/>
    </location>
</feature>